<dbReference type="Gene3D" id="3.10.180.10">
    <property type="entry name" value="2,3-Dihydroxybiphenyl 1,2-Dioxygenase, domain 1"/>
    <property type="match status" value="2"/>
</dbReference>
<dbReference type="RefSeq" id="WP_004914815.1">
    <property type="nucleotide sequence ID" value="NZ_MPLS01000033.1"/>
</dbReference>
<proteinExistence type="predicted"/>
<dbReference type="EMBL" id="MPLS01000033">
    <property type="protein sequence ID" value="ORI97272.1"/>
    <property type="molecule type" value="Genomic_DNA"/>
</dbReference>
<dbReference type="InterPro" id="IPR037523">
    <property type="entry name" value="VOC_core"/>
</dbReference>
<reference evidence="2 3" key="1">
    <citation type="journal article" date="2017" name="Front. Microbiol.">
        <title>Genomic Characterization of Dairy Associated Leuconostoc Species and Diversity of Leuconostocs in Undefined Mixed Mesophilic Starter Cultures.</title>
        <authorList>
            <person name="Frantzen C.A."/>
            <person name="Kot W."/>
            <person name="Pedersen T.B."/>
            <person name="Ardo Y.M."/>
            <person name="Broadbent J.R."/>
            <person name="Neve H."/>
            <person name="Hansen L.H."/>
            <person name="Dal Bello F."/>
            <person name="Ostlie H.M."/>
            <person name="Kleppen H.P."/>
            <person name="Vogensen F.K."/>
            <person name="Holo H."/>
        </authorList>
    </citation>
    <scope>NUCLEOTIDE SEQUENCE [LARGE SCALE GENOMIC DNA]</scope>
    <source>
        <strain evidence="2 3">LMGCF08</strain>
    </source>
</reference>
<dbReference type="PANTHER" id="PTHR36110">
    <property type="entry name" value="RING-CLEAVING DIOXYGENASE MHQE-RELATED"/>
    <property type="match status" value="1"/>
</dbReference>
<dbReference type="Proteomes" id="UP000192288">
    <property type="component" value="Unassembled WGS sequence"/>
</dbReference>
<organism evidence="2 3">
    <name type="scientific">Leuconostoc pseudomesenteroides</name>
    <dbReference type="NCBI Taxonomy" id="33968"/>
    <lineage>
        <taxon>Bacteria</taxon>
        <taxon>Bacillati</taxon>
        <taxon>Bacillota</taxon>
        <taxon>Bacilli</taxon>
        <taxon>Lactobacillales</taxon>
        <taxon>Lactobacillaceae</taxon>
        <taxon>Leuconostoc</taxon>
    </lineage>
</organism>
<sequence length="324" mass="36921">MGTNIRGIHHLTTITSDSPKIWDFFTNKLGLHLIKKTVNQDDVRTYHLYFSDDQGEGGSVLTFFDFPGIQKAVFGTDEISRTSFRVPSQDSFGYWQARFDEFGIRYDSKTYELFGATYLNFYDFDDQRYALIADDTNPRHNELTGPHTPWQHSSVDPQHAIVGLGPELLTINNHDAMDMVLTKVMGAEKVDTKGDYALYEFDHGGYGAQVITLLSRIIPRGVQGFGGPHHLAFIVDDEEALNFWIKRLQELGFQDSGFVDRFYFKSEYFRPTPGILFELATNGPGFLVDETYEEAGVHLELPPFLEDMRTQIEANLVDFNSPKN</sequence>
<dbReference type="InterPro" id="IPR029068">
    <property type="entry name" value="Glyas_Bleomycin-R_OHBP_Dase"/>
</dbReference>
<protein>
    <submittedName>
        <fullName evidence="2">Ring-cleaving dioxygenase</fullName>
    </submittedName>
</protein>
<evidence type="ECO:0000313" key="3">
    <source>
        <dbReference type="Proteomes" id="UP000192288"/>
    </source>
</evidence>
<name>A0A1X0VC00_LEUPS</name>
<dbReference type="PANTHER" id="PTHR36110:SF3">
    <property type="entry name" value="VOC DOMAIN-CONTAINING PROTEIN"/>
    <property type="match status" value="1"/>
</dbReference>
<keyword evidence="2" id="KW-0223">Dioxygenase</keyword>
<dbReference type="CDD" id="cd08347">
    <property type="entry name" value="PcpA_C_like"/>
    <property type="match status" value="1"/>
</dbReference>
<dbReference type="SUPFAM" id="SSF54593">
    <property type="entry name" value="Glyoxalase/Bleomycin resistance protein/Dihydroxybiphenyl dioxygenase"/>
    <property type="match status" value="1"/>
</dbReference>
<evidence type="ECO:0000259" key="1">
    <source>
        <dbReference type="PROSITE" id="PS51819"/>
    </source>
</evidence>
<comment type="caution">
    <text evidence="2">The sequence shown here is derived from an EMBL/GenBank/DDBJ whole genome shotgun (WGS) entry which is preliminary data.</text>
</comment>
<feature type="domain" description="VOC" evidence="1">
    <location>
        <begin position="7"/>
        <end position="134"/>
    </location>
</feature>
<dbReference type="AlphaFoldDB" id="A0A1X0VC00"/>
<feature type="domain" description="VOC" evidence="1">
    <location>
        <begin position="163"/>
        <end position="282"/>
    </location>
</feature>
<dbReference type="InterPro" id="IPR004360">
    <property type="entry name" value="Glyas_Fos-R_dOase_dom"/>
</dbReference>
<dbReference type="PROSITE" id="PS51819">
    <property type="entry name" value="VOC"/>
    <property type="match status" value="2"/>
</dbReference>
<dbReference type="InterPro" id="IPR052537">
    <property type="entry name" value="Extradiol_RC_dioxygenase"/>
</dbReference>
<dbReference type="Pfam" id="PF00903">
    <property type="entry name" value="Glyoxalase"/>
    <property type="match status" value="1"/>
</dbReference>
<dbReference type="GO" id="GO:0051213">
    <property type="term" value="F:dioxygenase activity"/>
    <property type="evidence" value="ECO:0007669"/>
    <property type="project" value="UniProtKB-KW"/>
</dbReference>
<evidence type="ECO:0000313" key="2">
    <source>
        <dbReference type="EMBL" id="ORI97272.1"/>
    </source>
</evidence>
<gene>
    <name evidence="2" type="ORF">BMR96_08160</name>
</gene>
<dbReference type="eggNOG" id="COG0346">
    <property type="taxonomic scope" value="Bacteria"/>
</dbReference>
<accession>A0A1X0VC00</accession>
<dbReference type="STRING" id="33968.BMS77_09205"/>
<keyword evidence="2" id="KW-0560">Oxidoreductase</keyword>